<dbReference type="NCBIfam" id="TIGR00066">
    <property type="entry name" value="g_glut_trans"/>
    <property type="match status" value="1"/>
</dbReference>
<keyword evidence="7" id="KW-0865">Zymogen</keyword>
<keyword evidence="7" id="KW-0378">Hydrolase</keyword>
<evidence type="ECO:0000256" key="6">
    <source>
        <dbReference type="PIRSR" id="PIRSR600101-2"/>
    </source>
</evidence>
<feature type="binding site" evidence="6">
    <location>
        <begin position="457"/>
        <end position="458"/>
    </location>
    <ligand>
        <name>L-glutamate</name>
        <dbReference type="ChEBI" id="CHEBI:29985"/>
    </ligand>
</feature>
<comment type="catalytic activity">
    <reaction evidence="4 7">
        <text>an N-terminal (5-L-glutamyl)-[peptide] + an alpha-amino acid = 5-L-glutamyl amino acid + an N-terminal L-alpha-aminoacyl-[peptide]</text>
        <dbReference type="Rhea" id="RHEA:23904"/>
        <dbReference type="Rhea" id="RHEA-COMP:9780"/>
        <dbReference type="Rhea" id="RHEA-COMP:9795"/>
        <dbReference type="ChEBI" id="CHEBI:77644"/>
        <dbReference type="ChEBI" id="CHEBI:78597"/>
        <dbReference type="ChEBI" id="CHEBI:78599"/>
        <dbReference type="ChEBI" id="CHEBI:78608"/>
        <dbReference type="EC" id="2.3.2.2"/>
    </reaction>
</comment>
<dbReference type="EMBL" id="CP001798">
    <property type="protein sequence ID" value="ADE15301.1"/>
    <property type="molecule type" value="Genomic_DNA"/>
</dbReference>
<sequence length="575" mass="61542">MAAVRSTPLTIKPVVDPVMTIFLRIAVFAFLVLGSSLAVAQKAPPAAAIASAHPLATRAGHKVLEAGGNAFDAAVAMSAALAVVEPYSSGLGGGGFWLLHRAKDNVEIMIDGRERAPLAATSQMYLDDAGELIEGASVDGPLAAAIPGLPAALAHLAAHYGRLSLAETLAPAIGYAHGGFEVDEPYRRRVAFRLPVLKRWPAASRVFLSNGKVPTLGERIKQPALAATLEALAARGAAGFYQGPVAEALVDGVRAAGGIWRLEDLTQYQVVEREPVRGKYRGFNIISASPPSSGGIALLTMLNILAQEDLSTLSGAARTHFIIEAMRRAYRDRAQYLGDPDFVDIPVERLSHPYYGAGLRAGIRLDRATPSAHLPGIGNQETGPHTTHFSIIDREGNWVAATLSINYPFGSGFMPPGTGVLLNDEMDDFAAAPGVPNVYGLIGNQANAIAPGKRPLSSMTPTFVEDERGVLVLGTPGGSRIITMVLLGLLNHVEGADLTRLVSQPRFHHQYLPDEVQYEPQAFDDKLIRRLQALGHRLTPHERRWGNMQALFWDRVRNRVEAASDPRGVGQAVVR</sequence>
<dbReference type="Gene3D" id="3.60.20.40">
    <property type="match status" value="1"/>
</dbReference>
<reference evidence="10" key="1">
    <citation type="submission" date="2010-04" db="EMBL/GenBank/DDBJ databases">
        <title>Complete genome sequence of Nitrosococcus halophilus Nc4, a salt-adapted, aerobic obligate ammonia-oxidizing sulfur purple bacterium.</title>
        <authorList>
            <consortium name="US DOE Joint Genome Institute"/>
            <person name="Campbell M.A."/>
            <person name="Malfatti S.A."/>
            <person name="Chain P.S.G."/>
            <person name="Heidelberg J.F."/>
            <person name="Ward B.B."/>
            <person name="Klotz M.G."/>
        </authorList>
    </citation>
    <scope>NUCLEOTIDE SEQUENCE [LARGE SCALE GENOMIC DNA]</scope>
    <source>
        <strain evidence="10">Nc4</strain>
    </source>
</reference>
<dbReference type="Pfam" id="PF01019">
    <property type="entry name" value="G_glu_transpept"/>
    <property type="match status" value="1"/>
</dbReference>
<comment type="PTM">
    <text evidence="7">Cleaved by autocatalysis into a large and a small subunit.</text>
</comment>
<evidence type="ECO:0000256" key="8">
    <source>
        <dbReference type="SAM" id="Phobius"/>
    </source>
</evidence>
<dbReference type="eggNOG" id="COG0405">
    <property type="taxonomic scope" value="Bacteria"/>
</dbReference>
<comment type="catalytic activity">
    <reaction evidence="2 7">
        <text>glutathione + H2O = L-cysteinylglycine + L-glutamate</text>
        <dbReference type="Rhea" id="RHEA:28807"/>
        <dbReference type="ChEBI" id="CHEBI:15377"/>
        <dbReference type="ChEBI" id="CHEBI:29985"/>
        <dbReference type="ChEBI" id="CHEBI:57925"/>
        <dbReference type="ChEBI" id="CHEBI:61694"/>
        <dbReference type="EC" id="3.4.19.13"/>
    </reaction>
</comment>
<dbReference type="GO" id="GO:0103068">
    <property type="term" value="F:leukotriene C4 gamma-glutamyl transferase activity"/>
    <property type="evidence" value="ECO:0007669"/>
    <property type="project" value="UniProtKB-EC"/>
</dbReference>
<protein>
    <recommendedName>
        <fullName evidence="7">Glutathione hydrolase proenzyme</fullName>
        <ecNumber evidence="7">2.3.2.2</ecNumber>
        <ecNumber evidence="7">3.4.19.13</ecNumber>
    </recommendedName>
    <component>
        <recommendedName>
            <fullName evidence="7">Glutathione hydrolase large chain</fullName>
        </recommendedName>
    </component>
    <component>
        <recommendedName>
            <fullName evidence="7">Glutathione hydrolase small chain</fullName>
        </recommendedName>
    </component>
</protein>
<evidence type="ECO:0000313" key="9">
    <source>
        <dbReference type="EMBL" id="ADE15301.1"/>
    </source>
</evidence>
<keyword evidence="10" id="KW-1185">Reference proteome</keyword>
<dbReference type="InterPro" id="IPR029055">
    <property type="entry name" value="Ntn_hydrolases_N"/>
</dbReference>
<keyword evidence="7 9" id="KW-0808">Transferase</keyword>
<dbReference type="Proteomes" id="UP000001844">
    <property type="component" value="Chromosome"/>
</dbReference>
<dbReference type="STRING" id="472759.Nhal_2210"/>
<evidence type="ECO:0000256" key="2">
    <source>
        <dbReference type="ARBA" id="ARBA00001089"/>
    </source>
</evidence>
<gene>
    <name evidence="9" type="ordered locus">Nhal_2210</name>
</gene>
<dbReference type="AlphaFoldDB" id="D5C578"/>
<dbReference type="EC" id="2.3.2.2" evidence="7"/>
<dbReference type="GO" id="GO:0006751">
    <property type="term" value="P:glutathione catabolic process"/>
    <property type="evidence" value="ECO:0007669"/>
    <property type="project" value="UniProtKB-UniRule"/>
</dbReference>
<dbReference type="UniPathway" id="UPA00204"/>
<keyword evidence="8" id="KW-1133">Transmembrane helix</keyword>
<comment type="pathway">
    <text evidence="7">Sulfur metabolism; glutathione metabolism.</text>
</comment>
<feature type="binding site" evidence="6">
    <location>
        <position position="478"/>
    </location>
    <ligand>
        <name>L-glutamate</name>
        <dbReference type="ChEBI" id="CHEBI:29985"/>
    </ligand>
</feature>
<dbReference type="MEROPS" id="T03.001"/>
<evidence type="ECO:0000256" key="5">
    <source>
        <dbReference type="PIRSR" id="PIRSR600101-1"/>
    </source>
</evidence>
<organism evidence="9 10">
    <name type="scientific">Nitrosococcus halophilus (strain Nc4)</name>
    <dbReference type="NCBI Taxonomy" id="472759"/>
    <lineage>
        <taxon>Bacteria</taxon>
        <taxon>Pseudomonadati</taxon>
        <taxon>Pseudomonadota</taxon>
        <taxon>Gammaproteobacteria</taxon>
        <taxon>Chromatiales</taxon>
        <taxon>Chromatiaceae</taxon>
        <taxon>Nitrosococcus</taxon>
    </lineage>
</organism>
<feature type="binding site" evidence="6">
    <location>
        <position position="113"/>
    </location>
    <ligand>
        <name>L-glutamate</name>
        <dbReference type="ChEBI" id="CHEBI:29985"/>
    </ligand>
</feature>
<feature type="binding site" evidence="6">
    <location>
        <position position="428"/>
    </location>
    <ligand>
        <name>L-glutamate</name>
        <dbReference type="ChEBI" id="CHEBI:29985"/>
    </ligand>
</feature>
<comment type="subunit">
    <text evidence="7">This enzyme consists of two polypeptide chains, which are synthesized in precursor form from a single polypeptide.</text>
</comment>
<comment type="similarity">
    <text evidence="7">Belongs to the gamma-glutamyltransferase family.</text>
</comment>
<feature type="transmembrane region" description="Helical" evidence="8">
    <location>
        <begin position="21"/>
        <end position="40"/>
    </location>
</feature>
<evidence type="ECO:0000313" key="10">
    <source>
        <dbReference type="Proteomes" id="UP000001844"/>
    </source>
</evidence>
<keyword evidence="8" id="KW-0472">Membrane</keyword>
<comment type="catalytic activity">
    <reaction evidence="1 7">
        <text>an S-substituted glutathione + H2O = an S-substituted L-cysteinylglycine + L-glutamate</text>
        <dbReference type="Rhea" id="RHEA:59468"/>
        <dbReference type="ChEBI" id="CHEBI:15377"/>
        <dbReference type="ChEBI" id="CHEBI:29985"/>
        <dbReference type="ChEBI" id="CHEBI:90779"/>
        <dbReference type="ChEBI" id="CHEBI:143103"/>
        <dbReference type="EC" id="3.4.19.13"/>
    </reaction>
</comment>
<dbReference type="InterPro" id="IPR043138">
    <property type="entry name" value="GGT_lsub"/>
</dbReference>
<dbReference type="GO" id="GO:0036374">
    <property type="term" value="F:glutathione hydrolase activity"/>
    <property type="evidence" value="ECO:0007669"/>
    <property type="project" value="UniProtKB-UniRule"/>
</dbReference>
<dbReference type="EC" id="3.4.19.13" evidence="7"/>
<dbReference type="Gene3D" id="1.10.246.130">
    <property type="match status" value="1"/>
</dbReference>
<dbReference type="PANTHER" id="PTHR43199:SF6">
    <property type="entry name" value="GLUTATHIONE HYDROLASE PROENZYME"/>
    <property type="match status" value="1"/>
</dbReference>
<dbReference type="SUPFAM" id="SSF56235">
    <property type="entry name" value="N-terminal nucleophile aminohydrolases (Ntn hydrolases)"/>
    <property type="match status" value="1"/>
</dbReference>
<keyword evidence="3 7" id="KW-0012">Acyltransferase</keyword>
<name>D5C578_NITHN</name>
<evidence type="ECO:0000256" key="4">
    <source>
        <dbReference type="ARBA" id="ARBA00047417"/>
    </source>
</evidence>
<feature type="binding site" evidence="6">
    <location>
        <begin position="404"/>
        <end position="406"/>
    </location>
    <ligand>
        <name>L-glutamate</name>
        <dbReference type="ChEBI" id="CHEBI:29985"/>
    </ligand>
</feature>
<feature type="active site" description="Nucleophile" evidence="5">
    <location>
        <position position="386"/>
    </location>
</feature>
<proteinExistence type="inferred from homology"/>
<dbReference type="KEGG" id="nhl:Nhal_2210"/>
<dbReference type="InterPro" id="IPR051792">
    <property type="entry name" value="GGT_bact"/>
</dbReference>
<keyword evidence="8" id="KW-0812">Transmembrane</keyword>
<dbReference type="InterPro" id="IPR043137">
    <property type="entry name" value="GGT_ssub_C"/>
</dbReference>
<dbReference type="PRINTS" id="PR01210">
    <property type="entry name" value="GGTRANSPTASE"/>
</dbReference>
<dbReference type="InterPro" id="IPR000101">
    <property type="entry name" value="GGT_peptidase"/>
</dbReference>
<accession>D5C578</accession>
<keyword evidence="7" id="KW-0317">Glutathione biosynthesis</keyword>
<evidence type="ECO:0000256" key="7">
    <source>
        <dbReference type="RuleBase" id="RU368036"/>
    </source>
</evidence>
<evidence type="ECO:0000256" key="1">
    <source>
        <dbReference type="ARBA" id="ARBA00001049"/>
    </source>
</evidence>
<evidence type="ECO:0000256" key="3">
    <source>
        <dbReference type="ARBA" id="ARBA00023315"/>
    </source>
</evidence>
<dbReference type="PANTHER" id="PTHR43199">
    <property type="entry name" value="GLUTATHIONE HYDROLASE"/>
    <property type="match status" value="1"/>
</dbReference>
<dbReference type="GO" id="GO:0006750">
    <property type="term" value="P:glutathione biosynthetic process"/>
    <property type="evidence" value="ECO:0007669"/>
    <property type="project" value="UniProtKB-KW"/>
</dbReference>
<dbReference type="HOGENOM" id="CLU_014813_0_3_6"/>